<reference evidence="11 12" key="1">
    <citation type="journal article" date="2020" name="Mol. Plant">
        <title>The Chromosome-Based Rubber Tree Genome Provides New Insights into Spurge Genome Evolution and Rubber Biosynthesis.</title>
        <authorList>
            <person name="Liu J."/>
            <person name="Shi C."/>
            <person name="Shi C.C."/>
            <person name="Li W."/>
            <person name="Zhang Q.J."/>
            <person name="Zhang Y."/>
            <person name="Li K."/>
            <person name="Lu H.F."/>
            <person name="Shi C."/>
            <person name="Zhu S.T."/>
            <person name="Xiao Z.Y."/>
            <person name="Nan H."/>
            <person name="Yue Y."/>
            <person name="Zhu X.G."/>
            <person name="Wu Y."/>
            <person name="Hong X.N."/>
            <person name="Fan G.Y."/>
            <person name="Tong Y."/>
            <person name="Zhang D."/>
            <person name="Mao C.L."/>
            <person name="Liu Y.L."/>
            <person name="Hao S.J."/>
            <person name="Liu W.Q."/>
            <person name="Lv M.Q."/>
            <person name="Zhang H.B."/>
            <person name="Liu Y."/>
            <person name="Hu-Tang G.R."/>
            <person name="Wang J.P."/>
            <person name="Wang J.H."/>
            <person name="Sun Y.H."/>
            <person name="Ni S.B."/>
            <person name="Chen W.B."/>
            <person name="Zhang X.C."/>
            <person name="Jiao Y.N."/>
            <person name="Eichler E.E."/>
            <person name="Li G.H."/>
            <person name="Liu X."/>
            <person name="Gao L.Z."/>
        </authorList>
    </citation>
    <scope>NUCLEOTIDE SEQUENCE [LARGE SCALE GENOMIC DNA]</scope>
    <source>
        <strain evidence="12">cv. GT1</strain>
        <tissue evidence="11">Leaf</tissue>
    </source>
</reference>
<keyword evidence="5" id="KW-0479">Metal-binding</keyword>
<dbReference type="GO" id="GO:0005506">
    <property type="term" value="F:iron ion binding"/>
    <property type="evidence" value="ECO:0007669"/>
    <property type="project" value="InterPro"/>
</dbReference>
<dbReference type="Proteomes" id="UP000467840">
    <property type="component" value="Chromosome 14"/>
</dbReference>
<keyword evidence="7" id="KW-0560">Oxidoreductase</keyword>
<comment type="caution">
    <text evidence="11">The sequence shown here is derived from an EMBL/GenBank/DDBJ whole genome shotgun (WGS) entry which is preliminary data.</text>
</comment>
<evidence type="ECO:0000313" key="12">
    <source>
        <dbReference type="Proteomes" id="UP000467840"/>
    </source>
</evidence>
<evidence type="ECO:0000256" key="7">
    <source>
        <dbReference type="ARBA" id="ARBA00023002"/>
    </source>
</evidence>
<dbReference type="EMBL" id="JAAGAX010000006">
    <property type="protein sequence ID" value="KAF2309936.1"/>
    <property type="molecule type" value="Genomic_DNA"/>
</dbReference>
<dbReference type="PANTHER" id="PTHR47947:SF26">
    <property type="entry name" value="CYTOCHROME P450"/>
    <property type="match status" value="1"/>
</dbReference>
<dbReference type="InterPro" id="IPR001128">
    <property type="entry name" value="Cyt_P450"/>
</dbReference>
<dbReference type="GO" id="GO:0020037">
    <property type="term" value="F:heme binding"/>
    <property type="evidence" value="ECO:0007669"/>
    <property type="project" value="InterPro"/>
</dbReference>
<keyword evidence="8" id="KW-0408">Iron</keyword>
<sequence>MHGYLISPKILKGKISKKRIPPQHNGACPVVGHLPLLIGKQQPHIILGNVPDGHGAIFTIKIGVHRSLVTSTWELAKECFTTNDKIFANRPNFLAAELMGYNSAMFGFSPYRQYWGLMRKIAIPELLSNLRL</sequence>
<evidence type="ECO:0000256" key="4">
    <source>
        <dbReference type="ARBA" id="ARBA00022692"/>
    </source>
</evidence>
<proteinExistence type="predicted"/>
<dbReference type="GO" id="GO:0016705">
    <property type="term" value="F:oxidoreductase activity, acting on paired donors, with incorporation or reduction of molecular oxygen"/>
    <property type="evidence" value="ECO:0007669"/>
    <property type="project" value="InterPro"/>
</dbReference>
<comment type="cofactor">
    <cofactor evidence="1">
        <name>heme</name>
        <dbReference type="ChEBI" id="CHEBI:30413"/>
    </cofactor>
</comment>
<dbReference type="GO" id="GO:0004497">
    <property type="term" value="F:monooxygenase activity"/>
    <property type="evidence" value="ECO:0007669"/>
    <property type="project" value="UniProtKB-KW"/>
</dbReference>
<keyword evidence="4" id="KW-0812">Transmembrane</keyword>
<evidence type="ECO:0000256" key="2">
    <source>
        <dbReference type="ARBA" id="ARBA00004370"/>
    </source>
</evidence>
<dbReference type="InterPro" id="IPR050651">
    <property type="entry name" value="Plant_Cytochrome_P450_Monoox"/>
</dbReference>
<keyword evidence="3" id="KW-0349">Heme</keyword>
<protein>
    <recommendedName>
        <fullName evidence="13">Cytochrome P450</fullName>
    </recommendedName>
</protein>
<dbReference type="Gene3D" id="1.10.630.10">
    <property type="entry name" value="Cytochrome P450"/>
    <property type="match status" value="1"/>
</dbReference>
<dbReference type="Pfam" id="PF00067">
    <property type="entry name" value="p450"/>
    <property type="match status" value="1"/>
</dbReference>
<evidence type="ECO:0000256" key="1">
    <source>
        <dbReference type="ARBA" id="ARBA00001971"/>
    </source>
</evidence>
<accession>A0A6A6MCJ2</accession>
<dbReference type="GO" id="GO:0016020">
    <property type="term" value="C:membrane"/>
    <property type="evidence" value="ECO:0007669"/>
    <property type="project" value="UniProtKB-SubCell"/>
</dbReference>
<dbReference type="InterPro" id="IPR036396">
    <property type="entry name" value="Cyt_P450_sf"/>
</dbReference>
<evidence type="ECO:0008006" key="13">
    <source>
        <dbReference type="Google" id="ProtNLM"/>
    </source>
</evidence>
<evidence type="ECO:0000256" key="9">
    <source>
        <dbReference type="ARBA" id="ARBA00023033"/>
    </source>
</evidence>
<gene>
    <name evidence="11" type="ORF">GH714_005679</name>
</gene>
<evidence type="ECO:0000256" key="8">
    <source>
        <dbReference type="ARBA" id="ARBA00023004"/>
    </source>
</evidence>
<comment type="subcellular location">
    <subcellularLocation>
        <location evidence="2">Membrane</location>
    </subcellularLocation>
</comment>
<evidence type="ECO:0000256" key="3">
    <source>
        <dbReference type="ARBA" id="ARBA00022617"/>
    </source>
</evidence>
<keyword evidence="10" id="KW-0472">Membrane</keyword>
<evidence type="ECO:0000256" key="10">
    <source>
        <dbReference type="ARBA" id="ARBA00023136"/>
    </source>
</evidence>
<keyword evidence="6" id="KW-1133">Transmembrane helix</keyword>
<keyword evidence="12" id="KW-1185">Reference proteome</keyword>
<evidence type="ECO:0000256" key="6">
    <source>
        <dbReference type="ARBA" id="ARBA00022989"/>
    </source>
</evidence>
<name>A0A6A6MCJ2_HEVBR</name>
<dbReference type="SUPFAM" id="SSF48264">
    <property type="entry name" value="Cytochrome P450"/>
    <property type="match status" value="1"/>
</dbReference>
<dbReference type="AlphaFoldDB" id="A0A6A6MCJ2"/>
<keyword evidence="9" id="KW-0503">Monooxygenase</keyword>
<dbReference type="PANTHER" id="PTHR47947">
    <property type="entry name" value="CYTOCHROME P450 82C3-RELATED"/>
    <property type="match status" value="1"/>
</dbReference>
<evidence type="ECO:0000313" key="11">
    <source>
        <dbReference type="EMBL" id="KAF2309936.1"/>
    </source>
</evidence>
<evidence type="ECO:0000256" key="5">
    <source>
        <dbReference type="ARBA" id="ARBA00022723"/>
    </source>
</evidence>
<organism evidence="11 12">
    <name type="scientific">Hevea brasiliensis</name>
    <name type="common">Para rubber tree</name>
    <name type="synonym">Siphonia brasiliensis</name>
    <dbReference type="NCBI Taxonomy" id="3981"/>
    <lineage>
        <taxon>Eukaryota</taxon>
        <taxon>Viridiplantae</taxon>
        <taxon>Streptophyta</taxon>
        <taxon>Embryophyta</taxon>
        <taxon>Tracheophyta</taxon>
        <taxon>Spermatophyta</taxon>
        <taxon>Magnoliopsida</taxon>
        <taxon>eudicotyledons</taxon>
        <taxon>Gunneridae</taxon>
        <taxon>Pentapetalae</taxon>
        <taxon>rosids</taxon>
        <taxon>fabids</taxon>
        <taxon>Malpighiales</taxon>
        <taxon>Euphorbiaceae</taxon>
        <taxon>Crotonoideae</taxon>
        <taxon>Micrandreae</taxon>
        <taxon>Hevea</taxon>
    </lineage>
</organism>